<dbReference type="AlphaFoldDB" id="A0A923RHE0"/>
<dbReference type="InterPro" id="IPR036390">
    <property type="entry name" value="WH_DNA-bd_sf"/>
</dbReference>
<dbReference type="Pfam" id="PF13412">
    <property type="entry name" value="HTH_24"/>
    <property type="match status" value="1"/>
</dbReference>
<reference evidence="4" key="1">
    <citation type="submission" date="2020-08" db="EMBL/GenBank/DDBJ databases">
        <title>Genome public.</title>
        <authorList>
            <person name="Liu C."/>
            <person name="Sun Q."/>
        </authorList>
    </citation>
    <scope>NUCLEOTIDE SEQUENCE</scope>
    <source>
        <strain evidence="4">BX8</strain>
    </source>
</reference>
<dbReference type="CDD" id="cd01941">
    <property type="entry name" value="YeiC_kinase_like"/>
    <property type="match status" value="1"/>
</dbReference>
<keyword evidence="2" id="KW-0418">Kinase</keyword>
<dbReference type="InterPro" id="IPR012318">
    <property type="entry name" value="HTH_CRP"/>
</dbReference>
<accession>A0A923RHE0</accession>
<sequence length="373" mass="39880">MTDREQQIMELLRQDPMLPQGEIAKRLGITRSSVGVHLANLSKKGYILGKGYVLAEQTERYVVGIGAANVDLMGRSREPLVMEDSNPGFISMSVGGVTHNICENAARMGAAVRLITAIGDDVYGEKIRQECGAAGIDTSNFMVAEGDSSSTYLSLHDVNGEMSLAMSDMRVLQKLSVAFLQGRHKLLRGASAIVMDAGLPQEILDYVAATYGGDIPVFADPVSTTYARKLAGNLHGYHTLKPNRLETEIIAGRSIRSAEELRCACRALIGGGLSRVVVSLGREGCFYLDAEGRALRAKGRPMDQVVNATGAGDAFMGGLVYASLTGLSPEKTLIFATAASRMAISHQNTINPNISAENVWAAAERDGLTVEEV</sequence>
<dbReference type="PANTHER" id="PTHR10584:SF166">
    <property type="entry name" value="RIBOKINASE"/>
    <property type="match status" value="1"/>
</dbReference>
<name>A0A923RHE0_9FIRM</name>
<dbReference type="EMBL" id="JACONZ010000005">
    <property type="protein sequence ID" value="MBC5582453.1"/>
    <property type="molecule type" value="Genomic_DNA"/>
</dbReference>
<dbReference type="Pfam" id="PF00294">
    <property type="entry name" value="PfkB"/>
    <property type="match status" value="1"/>
</dbReference>
<dbReference type="GO" id="GO:0003677">
    <property type="term" value="F:DNA binding"/>
    <property type="evidence" value="ECO:0007669"/>
    <property type="project" value="InterPro"/>
</dbReference>
<keyword evidence="1" id="KW-0808">Transferase</keyword>
<feature type="domain" description="HTH crp-type" evidence="3">
    <location>
        <begin position="10"/>
        <end position="56"/>
    </location>
</feature>
<dbReference type="PANTHER" id="PTHR10584">
    <property type="entry name" value="SUGAR KINASE"/>
    <property type="match status" value="1"/>
</dbReference>
<keyword evidence="5" id="KW-1185">Reference proteome</keyword>
<evidence type="ECO:0000313" key="4">
    <source>
        <dbReference type="EMBL" id="MBC5582453.1"/>
    </source>
</evidence>
<dbReference type="InterPro" id="IPR036388">
    <property type="entry name" value="WH-like_DNA-bd_sf"/>
</dbReference>
<dbReference type="RefSeq" id="WP_186888813.1">
    <property type="nucleotide sequence ID" value="NZ_JACONZ010000005.1"/>
</dbReference>
<dbReference type="Gene3D" id="1.10.10.10">
    <property type="entry name" value="Winged helix-like DNA-binding domain superfamily/Winged helix DNA-binding domain"/>
    <property type="match status" value="1"/>
</dbReference>
<proteinExistence type="predicted"/>
<dbReference type="GO" id="GO:0006355">
    <property type="term" value="P:regulation of DNA-templated transcription"/>
    <property type="evidence" value="ECO:0007669"/>
    <property type="project" value="InterPro"/>
</dbReference>
<evidence type="ECO:0000259" key="3">
    <source>
        <dbReference type="SMART" id="SM00419"/>
    </source>
</evidence>
<dbReference type="SUPFAM" id="SSF53613">
    <property type="entry name" value="Ribokinase-like"/>
    <property type="match status" value="1"/>
</dbReference>
<gene>
    <name evidence="4" type="ORF">H8S23_13145</name>
</gene>
<dbReference type="Gene3D" id="3.40.1190.20">
    <property type="match status" value="1"/>
</dbReference>
<protein>
    <submittedName>
        <fullName evidence="4">Winged helix-turn-helix transcriptional regulator</fullName>
    </submittedName>
</protein>
<dbReference type="GO" id="GO:0016301">
    <property type="term" value="F:kinase activity"/>
    <property type="evidence" value="ECO:0007669"/>
    <property type="project" value="UniProtKB-KW"/>
</dbReference>
<dbReference type="CDD" id="cd00090">
    <property type="entry name" value="HTH_ARSR"/>
    <property type="match status" value="1"/>
</dbReference>
<evidence type="ECO:0000256" key="1">
    <source>
        <dbReference type="ARBA" id="ARBA00022679"/>
    </source>
</evidence>
<dbReference type="InterPro" id="IPR011991">
    <property type="entry name" value="ArsR-like_HTH"/>
</dbReference>
<dbReference type="SUPFAM" id="SSF46785">
    <property type="entry name" value="Winged helix' DNA-binding domain"/>
    <property type="match status" value="1"/>
</dbReference>
<organism evidence="4 5">
    <name type="scientific">Anaerofilum hominis</name>
    <dbReference type="NCBI Taxonomy" id="2763016"/>
    <lineage>
        <taxon>Bacteria</taxon>
        <taxon>Bacillati</taxon>
        <taxon>Bacillota</taxon>
        <taxon>Clostridia</taxon>
        <taxon>Eubacteriales</taxon>
        <taxon>Oscillospiraceae</taxon>
        <taxon>Anaerofilum</taxon>
    </lineage>
</organism>
<evidence type="ECO:0000313" key="5">
    <source>
        <dbReference type="Proteomes" id="UP000659630"/>
    </source>
</evidence>
<evidence type="ECO:0000256" key="2">
    <source>
        <dbReference type="ARBA" id="ARBA00022777"/>
    </source>
</evidence>
<dbReference type="Proteomes" id="UP000659630">
    <property type="component" value="Unassembled WGS sequence"/>
</dbReference>
<dbReference type="InterPro" id="IPR029056">
    <property type="entry name" value="Ribokinase-like"/>
</dbReference>
<comment type="caution">
    <text evidence="4">The sequence shown here is derived from an EMBL/GenBank/DDBJ whole genome shotgun (WGS) entry which is preliminary data.</text>
</comment>
<dbReference type="InterPro" id="IPR011611">
    <property type="entry name" value="PfkB_dom"/>
</dbReference>
<dbReference type="SMART" id="SM00419">
    <property type="entry name" value="HTH_CRP"/>
    <property type="match status" value="1"/>
</dbReference>